<name>A0A7C9VT10_9BRAD</name>
<evidence type="ECO:0000313" key="3">
    <source>
        <dbReference type="Proteomes" id="UP000480266"/>
    </source>
</evidence>
<gene>
    <name evidence="2" type="ORF">G4V63_30075</name>
</gene>
<evidence type="ECO:0000256" key="1">
    <source>
        <dbReference type="SAM" id="MobiDB-lite"/>
    </source>
</evidence>
<protein>
    <submittedName>
        <fullName evidence="2">DUF3489 domain-containing protein</fullName>
    </submittedName>
</protein>
<dbReference type="EMBL" id="JAAMRR010001538">
    <property type="protein sequence ID" value="NGX99294.1"/>
    <property type="molecule type" value="Genomic_DNA"/>
</dbReference>
<proteinExistence type="predicted"/>
<dbReference type="AlphaFoldDB" id="A0A7C9VT10"/>
<dbReference type="InterPro" id="IPR021880">
    <property type="entry name" value="DUF3489"/>
</dbReference>
<accession>A0A7C9VT10</accession>
<keyword evidence="3" id="KW-1185">Reference proteome</keyword>
<feature type="region of interest" description="Disordered" evidence="1">
    <location>
        <begin position="129"/>
        <end position="148"/>
    </location>
</feature>
<feature type="region of interest" description="Disordered" evidence="1">
    <location>
        <begin position="1"/>
        <end position="83"/>
    </location>
</feature>
<sequence>MNIRTKVAAGKASAARKPTAKARQPSKANTTRLAKAARSRVQGAAEQSSARPVETAVQSKPAKGSSPHTTGARPARDSSKQATVLTMLRQPEGTTIAAIMKATDWQQHSVRGFFAGVVRKRLGLNLVSDKSGSERSYRIADGRPSRKG</sequence>
<comment type="caution">
    <text evidence="2">The sequence shown here is derived from an EMBL/GenBank/DDBJ whole genome shotgun (WGS) entry which is preliminary data.</text>
</comment>
<reference evidence="2" key="1">
    <citation type="submission" date="2020-02" db="EMBL/GenBank/DDBJ databases">
        <title>Draft genome sequence of Candidatus Afipia apatlaquensis IBT-C3, a potential strain for decolorization of textile dyes.</title>
        <authorList>
            <person name="Sanchez-Reyes A."/>
            <person name="Breton-Deval L."/>
            <person name="Mangelson H."/>
            <person name="Sanchez-Flores A."/>
        </authorList>
    </citation>
    <scope>NUCLEOTIDE SEQUENCE [LARGE SCALE GENOMIC DNA]</scope>
    <source>
        <strain evidence="2">IBT-C3</strain>
    </source>
</reference>
<feature type="compositionally biased region" description="Basic and acidic residues" evidence="1">
    <location>
        <begin position="131"/>
        <end position="148"/>
    </location>
</feature>
<dbReference type="Proteomes" id="UP000480266">
    <property type="component" value="Unassembled WGS sequence"/>
</dbReference>
<organism evidence="2 3">
    <name type="scientific">Candidatus Afipia apatlaquensis</name>
    <dbReference type="NCBI Taxonomy" id="2712852"/>
    <lineage>
        <taxon>Bacteria</taxon>
        <taxon>Pseudomonadati</taxon>
        <taxon>Pseudomonadota</taxon>
        <taxon>Alphaproteobacteria</taxon>
        <taxon>Hyphomicrobiales</taxon>
        <taxon>Nitrobacteraceae</taxon>
        <taxon>Afipia</taxon>
    </lineage>
</organism>
<dbReference type="Pfam" id="PF11994">
    <property type="entry name" value="DUF3489"/>
    <property type="match status" value="1"/>
</dbReference>
<evidence type="ECO:0000313" key="2">
    <source>
        <dbReference type="EMBL" id="NGX99294.1"/>
    </source>
</evidence>